<accession>A0A1W0CVD1</accession>
<gene>
    <name evidence="2" type="ORF">B0T45_12755</name>
</gene>
<dbReference type="InterPro" id="IPR011004">
    <property type="entry name" value="Trimer_LpxA-like_sf"/>
</dbReference>
<organism evidence="2 3">
    <name type="scientific">Chromobacterium haemolyticum</name>
    <dbReference type="NCBI Taxonomy" id="394935"/>
    <lineage>
        <taxon>Bacteria</taxon>
        <taxon>Pseudomonadati</taxon>
        <taxon>Pseudomonadota</taxon>
        <taxon>Betaproteobacteria</taxon>
        <taxon>Neisseriales</taxon>
        <taxon>Chromobacteriaceae</taxon>
        <taxon>Chromobacterium</taxon>
    </lineage>
</organism>
<dbReference type="AlphaFoldDB" id="A0A1W0CVD1"/>
<protein>
    <recommendedName>
        <fullName evidence="4">Acetyltransferase</fullName>
    </recommendedName>
</protein>
<sequence>MIDNLFFEVNQLRSIGRNVIIGKTVRIRYPELVEIGDNVIIDDFTYISTALTIDSNVHIAAGCKLIGGRNASVKIGEFSTLAPNVVLAAGSDDYIGGIASPLVAPQYKGQVQIGTIQLGRHCIIGANSTVLPNVTLHDGAAVGAQSLVKVDIPSWSLHAGVPACHLKKRNSEDILRLEELWRSEQI</sequence>
<dbReference type="CDD" id="cd04647">
    <property type="entry name" value="LbH_MAT_like"/>
    <property type="match status" value="1"/>
</dbReference>
<reference evidence="2 3" key="1">
    <citation type="submission" date="2017-02" db="EMBL/GenBank/DDBJ databases">
        <title>Chromobacterium haemolyticum H5244.</title>
        <authorList>
            <person name="Gulvik C.A."/>
        </authorList>
    </citation>
    <scope>NUCLEOTIDE SEQUENCE [LARGE SCALE GENOMIC DNA]</scope>
    <source>
        <strain evidence="2 3">H5244</strain>
    </source>
</reference>
<dbReference type="EMBL" id="MUKV01000015">
    <property type="protein sequence ID" value="OQS38643.1"/>
    <property type="molecule type" value="Genomic_DNA"/>
</dbReference>
<dbReference type="Pfam" id="PF00132">
    <property type="entry name" value="Hexapep"/>
    <property type="match status" value="1"/>
</dbReference>
<name>A0A1W0CVD1_9NEIS</name>
<proteinExistence type="inferred from homology"/>
<dbReference type="InterPro" id="IPR050179">
    <property type="entry name" value="Trans_hexapeptide_repeat"/>
</dbReference>
<dbReference type="PANTHER" id="PTHR43300">
    <property type="entry name" value="ACETYLTRANSFERASE"/>
    <property type="match status" value="1"/>
</dbReference>
<dbReference type="RefSeq" id="WP_081555723.1">
    <property type="nucleotide sequence ID" value="NZ_MUKV01000015.1"/>
</dbReference>
<dbReference type="SUPFAM" id="SSF51161">
    <property type="entry name" value="Trimeric LpxA-like enzymes"/>
    <property type="match status" value="1"/>
</dbReference>
<evidence type="ECO:0000313" key="3">
    <source>
        <dbReference type="Proteomes" id="UP000192721"/>
    </source>
</evidence>
<comment type="similarity">
    <text evidence="1">Belongs to the transferase hexapeptide repeat family.</text>
</comment>
<evidence type="ECO:0000313" key="2">
    <source>
        <dbReference type="EMBL" id="OQS38643.1"/>
    </source>
</evidence>
<evidence type="ECO:0000256" key="1">
    <source>
        <dbReference type="ARBA" id="ARBA00007274"/>
    </source>
</evidence>
<comment type="caution">
    <text evidence="2">The sequence shown here is derived from an EMBL/GenBank/DDBJ whole genome shotgun (WGS) entry which is preliminary data.</text>
</comment>
<dbReference type="InterPro" id="IPR001451">
    <property type="entry name" value="Hexapep"/>
</dbReference>
<evidence type="ECO:0008006" key="4">
    <source>
        <dbReference type="Google" id="ProtNLM"/>
    </source>
</evidence>
<dbReference type="Proteomes" id="UP000192721">
    <property type="component" value="Unassembled WGS sequence"/>
</dbReference>
<dbReference type="Gene3D" id="2.160.10.10">
    <property type="entry name" value="Hexapeptide repeat proteins"/>
    <property type="match status" value="1"/>
</dbReference>